<dbReference type="SUPFAM" id="SSF55874">
    <property type="entry name" value="ATPase domain of HSP90 chaperone/DNA topoisomerase II/histidine kinase"/>
    <property type="match status" value="1"/>
</dbReference>
<keyword evidence="1" id="KW-0812">Transmembrane</keyword>
<dbReference type="RefSeq" id="WP_127697165.1">
    <property type="nucleotide sequence ID" value="NZ_SACS01000001.1"/>
</dbReference>
<dbReference type="OrthoDB" id="2514702at2"/>
<evidence type="ECO:0000259" key="2">
    <source>
        <dbReference type="Pfam" id="PF06580"/>
    </source>
</evidence>
<dbReference type="PANTHER" id="PTHR34220:SF7">
    <property type="entry name" value="SENSOR HISTIDINE KINASE YPDA"/>
    <property type="match status" value="1"/>
</dbReference>
<proteinExistence type="predicted"/>
<reference evidence="3 4" key="1">
    <citation type="submission" date="2019-01" db="EMBL/GenBank/DDBJ databases">
        <authorList>
            <person name="Chen W.-M."/>
        </authorList>
    </citation>
    <scope>NUCLEOTIDE SEQUENCE [LARGE SCALE GENOMIC DNA]</scope>
    <source>
        <strain evidence="3 4">KYPC3</strain>
    </source>
</reference>
<dbReference type="Proteomes" id="UP000283077">
    <property type="component" value="Unassembled WGS sequence"/>
</dbReference>
<keyword evidence="4" id="KW-1185">Reference proteome</keyword>
<evidence type="ECO:0000313" key="4">
    <source>
        <dbReference type="Proteomes" id="UP000283077"/>
    </source>
</evidence>
<dbReference type="Gene3D" id="3.30.565.10">
    <property type="entry name" value="Histidine kinase-like ATPase, C-terminal domain"/>
    <property type="match status" value="1"/>
</dbReference>
<keyword evidence="3" id="KW-0418">Kinase</keyword>
<dbReference type="InterPro" id="IPR010559">
    <property type="entry name" value="Sig_transdc_His_kin_internal"/>
</dbReference>
<feature type="transmembrane region" description="Helical" evidence="1">
    <location>
        <begin position="126"/>
        <end position="152"/>
    </location>
</feature>
<dbReference type="GO" id="GO:0000155">
    <property type="term" value="F:phosphorelay sensor kinase activity"/>
    <property type="evidence" value="ECO:0007669"/>
    <property type="project" value="InterPro"/>
</dbReference>
<feature type="transmembrane region" description="Helical" evidence="1">
    <location>
        <begin position="92"/>
        <end position="114"/>
    </location>
</feature>
<gene>
    <name evidence="3" type="ORF">EOE67_00820</name>
</gene>
<keyword evidence="3" id="KW-0808">Transferase</keyword>
<dbReference type="PANTHER" id="PTHR34220">
    <property type="entry name" value="SENSOR HISTIDINE KINASE YPDA"/>
    <property type="match status" value="1"/>
</dbReference>
<dbReference type="EMBL" id="SACS01000001">
    <property type="protein sequence ID" value="RVU41774.1"/>
    <property type="molecule type" value="Genomic_DNA"/>
</dbReference>
<comment type="caution">
    <text evidence="3">The sequence shown here is derived from an EMBL/GenBank/DDBJ whole genome shotgun (WGS) entry which is preliminary data.</text>
</comment>
<evidence type="ECO:0000256" key="1">
    <source>
        <dbReference type="SAM" id="Phobius"/>
    </source>
</evidence>
<keyword evidence="1" id="KW-1133">Transmembrane helix</keyword>
<feature type="domain" description="Signal transduction histidine kinase internal region" evidence="2">
    <location>
        <begin position="164"/>
        <end position="241"/>
    </location>
</feature>
<dbReference type="AlphaFoldDB" id="A0A437R4T3"/>
<evidence type="ECO:0000313" key="3">
    <source>
        <dbReference type="EMBL" id="RVU41774.1"/>
    </source>
</evidence>
<protein>
    <submittedName>
        <fullName evidence="3">Sensor histidine kinase</fullName>
    </submittedName>
</protein>
<dbReference type="GO" id="GO:0016020">
    <property type="term" value="C:membrane"/>
    <property type="evidence" value="ECO:0007669"/>
    <property type="project" value="InterPro"/>
</dbReference>
<name>A0A437R4T3_9GAMM</name>
<accession>A0A437R4T3</accession>
<feature type="transmembrane region" description="Helical" evidence="1">
    <location>
        <begin position="30"/>
        <end position="48"/>
    </location>
</feature>
<dbReference type="InterPro" id="IPR050640">
    <property type="entry name" value="Bact_2-comp_sensor_kinase"/>
</dbReference>
<dbReference type="Pfam" id="PF06580">
    <property type="entry name" value="His_kinase"/>
    <property type="match status" value="1"/>
</dbReference>
<keyword evidence="1" id="KW-0472">Membrane</keyword>
<feature type="transmembrane region" description="Helical" evidence="1">
    <location>
        <begin position="60"/>
        <end position="80"/>
    </location>
</feature>
<sequence>MSAPTAHSGPSSANKVQFEQLLPAFCRGRIVIRVMVLAQALAILLALAPDISSNFWSRLGLTSLFVHWVALLTVALLCRFQRRLYKVPPQPLAALALLLLLLVTLAVSTAAYSMLHASGWQQPTDFYHFLLQTLLIALLVGVMGIQLFALYVEHSWRLTAQSRSELDALQARIRPHFLFNSLNTVAELTQQDPAAAEQALLDLASLFRAALNAGVQVELQEELALAKQYLALEQWRLGSRLQLEWQVPDDLPHTLLPCLTLQPLLENAVRHGIERCSKPGLIHFEVNVSTRYLTMLLTNPAGELPPAEDGNGMALQNIRRRLELQFGDEARLSTTATAGEYRVKLVIPLTPSKVNR</sequence>
<organism evidence="3 4">
    <name type="scientific">Rheinheimera riviphila</name>
    <dbReference type="NCBI Taxonomy" id="1834037"/>
    <lineage>
        <taxon>Bacteria</taxon>
        <taxon>Pseudomonadati</taxon>
        <taxon>Pseudomonadota</taxon>
        <taxon>Gammaproteobacteria</taxon>
        <taxon>Chromatiales</taxon>
        <taxon>Chromatiaceae</taxon>
        <taxon>Rheinheimera</taxon>
    </lineage>
</organism>
<dbReference type="InterPro" id="IPR036890">
    <property type="entry name" value="HATPase_C_sf"/>
</dbReference>